<proteinExistence type="predicted"/>
<gene>
    <name evidence="1" type="ORF">JOF54_002391</name>
</gene>
<keyword evidence="2" id="KW-1185">Reference proteome</keyword>
<dbReference type="Gene3D" id="1.10.357.10">
    <property type="entry name" value="Tetracycline Repressor, domain 2"/>
    <property type="match status" value="1"/>
</dbReference>
<evidence type="ECO:0000313" key="1">
    <source>
        <dbReference type="EMBL" id="MBP2417469.1"/>
    </source>
</evidence>
<reference evidence="1 2" key="1">
    <citation type="submission" date="2021-03" db="EMBL/GenBank/DDBJ databases">
        <title>Sequencing the genomes of 1000 actinobacteria strains.</title>
        <authorList>
            <person name="Klenk H.-P."/>
        </authorList>
    </citation>
    <scope>NUCLEOTIDE SEQUENCE [LARGE SCALE GENOMIC DNA]</scope>
    <source>
        <strain evidence="1 2">DSM 12936</strain>
    </source>
</reference>
<dbReference type="SUPFAM" id="SSF46689">
    <property type="entry name" value="Homeodomain-like"/>
    <property type="match status" value="1"/>
</dbReference>
<evidence type="ECO:0000313" key="2">
    <source>
        <dbReference type="Proteomes" id="UP000758168"/>
    </source>
</evidence>
<dbReference type="RefSeq" id="WP_210056051.1">
    <property type="nucleotide sequence ID" value="NZ_BAAAMH010000003.1"/>
</dbReference>
<sequence length="215" mass="23553">MQTDGGDRERDGARHRLLDAAEKLVALKGEAGAANRAIILEAGQRHNSAITYHFGTRRALFDAVWESRSAAVDRYRRPLLDGRDADGLEELVAAYVVPLAQYLDDHAPSYWARFNEKTLHRYPLQLPAALRTSLSAAPDGTGLLTLLEVFERLQKLTCDGVEPDASLRVTQAIRTVITTFAAWERERDAGTTTLSAQELGAHLVPGVLGLLGAPR</sequence>
<dbReference type="InterPro" id="IPR009057">
    <property type="entry name" value="Homeodomain-like_sf"/>
</dbReference>
<dbReference type="EMBL" id="JAGIOB010000001">
    <property type="protein sequence ID" value="MBP2417469.1"/>
    <property type="molecule type" value="Genomic_DNA"/>
</dbReference>
<comment type="caution">
    <text evidence="1">The sequence shown here is derived from an EMBL/GenBank/DDBJ whole genome shotgun (WGS) entry which is preliminary data.</text>
</comment>
<organism evidence="1 2">
    <name type="scientific">Microlunatus capsulatus</name>
    <dbReference type="NCBI Taxonomy" id="99117"/>
    <lineage>
        <taxon>Bacteria</taxon>
        <taxon>Bacillati</taxon>
        <taxon>Actinomycetota</taxon>
        <taxon>Actinomycetes</taxon>
        <taxon>Propionibacteriales</taxon>
        <taxon>Propionibacteriaceae</taxon>
        <taxon>Microlunatus</taxon>
    </lineage>
</organism>
<name>A0ABS4Z904_9ACTN</name>
<dbReference type="Proteomes" id="UP000758168">
    <property type="component" value="Unassembled WGS sequence"/>
</dbReference>
<protein>
    <submittedName>
        <fullName evidence="1">AcrR family transcriptional regulator</fullName>
    </submittedName>
</protein>
<accession>A0ABS4Z904</accession>